<name>A0A0W0ZAG2_LEGSP</name>
<gene>
    <name evidence="2" type="ORF">Lspi_0160</name>
</gene>
<dbReference type="Proteomes" id="UP000054877">
    <property type="component" value="Unassembled WGS sequence"/>
</dbReference>
<keyword evidence="1" id="KW-0812">Transmembrane</keyword>
<dbReference type="PATRIC" id="fig|452.5.peg.173"/>
<keyword evidence="1" id="KW-0472">Membrane</keyword>
<proteinExistence type="predicted"/>
<evidence type="ECO:0000313" key="3">
    <source>
        <dbReference type="Proteomes" id="UP000054877"/>
    </source>
</evidence>
<dbReference type="EMBL" id="LNYX01000002">
    <property type="protein sequence ID" value="KTD66097.1"/>
    <property type="molecule type" value="Genomic_DNA"/>
</dbReference>
<dbReference type="STRING" id="452.Lspi_0160"/>
<feature type="transmembrane region" description="Helical" evidence="1">
    <location>
        <begin position="140"/>
        <end position="161"/>
    </location>
</feature>
<dbReference type="OrthoDB" id="5651163at2"/>
<organism evidence="2 3">
    <name type="scientific">Legionella spiritensis</name>
    <dbReference type="NCBI Taxonomy" id="452"/>
    <lineage>
        <taxon>Bacteria</taxon>
        <taxon>Pseudomonadati</taxon>
        <taxon>Pseudomonadota</taxon>
        <taxon>Gammaproteobacteria</taxon>
        <taxon>Legionellales</taxon>
        <taxon>Legionellaceae</taxon>
        <taxon>Legionella</taxon>
    </lineage>
</organism>
<protein>
    <submittedName>
        <fullName evidence="2">Uncharacterized protein</fullName>
    </submittedName>
</protein>
<dbReference type="CDD" id="cd21821">
    <property type="entry name" value="MavE"/>
    <property type="match status" value="1"/>
</dbReference>
<evidence type="ECO:0000256" key="1">
    <source>
        <dbReference type="SAM" id="Phobius"/>
    </source>
</evidence>
<reference evidence="2 3" key="1">
    <citation type="submission" date="2015-11" db="EMBL/GenBank/DDBJ databases">
        <title>Genomic analysis of 38 Legionella species identifies large and diverse effector repertoires.</title>
        <authorList>
            <person name="Burstein D."/>
            <person name="Amaro F."/>
            <person name="Zusman T."/>
            <person name="Lifshitz Z."/>
            <person name="Cohen O."/>
            <person name="Gilbert J.A."/>
            <person name="Pupko T."/>
            <person name="Shuman H.A."/>
            <person name="Segal G."/>
        </authorList>
    </citation>
    <scope>NUCLEOTIDE SEQUENCE [LARGE SCALE GENOMIC DNA]</scope>
    <source>
        <strain evidence="2 3">Mt.St.Helens-9</strain>
    </source>
</reference>
<keyword evidence="1" id="KW-1133">Transmembrane helix</keyword>
<accession>A0A0W0ZAG2</accession>
<comment type="caution">
    <text evidence="2">The sequence shown here is derived from an EMBL/GenBank/DDBJ whole genome shotgun (WGS) entry which is preliminary data.</text>
</comment>
<sequence>MTGMEDKFKRRFYEKLKEILGNPGLISEARRRFQHGTDLRRYNCKESFGLKNWDEEEAIAFSSAVSEALTFASEQYMKECNDNFDAAKQYKIAEAIKKEIPTLTAQISLAGEPLEKIIPLIDQQLETLRQEQGYIANNPYAFYSGAAATVMLAAAAITIAMKS</sequence>
<evidence type="ECO:0000313" key="2">
    <source>
        <dbReference type="EMBL" id="KTD66097.1"/>
    </source>
</evidence>
<keyword evidence="3" id="KW-1185">Reference proteome</keyword>
<dbReference type="AlphaFoldDB" id="A0A0W0ZAG2"/>
<dbReference type="RefSeq" id="WP_133141187.1">
    <property type="nucleotide sequence ID" value="NZ_CAAAII010000009.1"/>
</dbReference>